<keyword evidence="3" id="KW-1185">Reference proteome</keyword>
<feature type="transmembrane region" description="Helical" evidence="1">
    <location>
        <begin position="230"/>
        <end position="250"/>
    </location>
</feature>
<evidence type="ECO:0000313" key="2">
    <source>
        <dbReference type="EMBL" id="MEY8039727.1"/>
    </source>
</evidence>
<proteinExistence type="predicted"/>
<keyword evidence="1" id="KW-0812">Transmembrane</keyword>
<name>A0ABV4CI99_9PSEU</name>
<sequence length="402" mass="41309">MRLVRLDAEPSAVGADVRAAVTAWGEGESVLGGVAVFGCAPLGAPRPLDAVLVLPRGVVVVLGADLGEPATKLEAPLRTPWTVDGWPLVRDGAANPGLEALESAAALARGLQARGVEPLPVAAVVAVGPYAAQVTQPTTDLHRGLRVLSPTTTSVLAAARELATYERTCPAAAAHRLLRALDGGIDLSAAELVAEGFADTGDDDLGTTETVLLPKVRAAPRRPLSRRRSVLGGAVAAVVLACAAVLVVLLTGGPEPAAPARAVRQVDGVGFVEHAARRGTDCVAVSSGDVQAWFAEHPCREVSRARFATRTDGRPVVVAVTSVDTGDERSAAELRELAQQPGTGQVGVPLTGNGAEFDDAARAVQQTGARVRVVRAVWGDGPSAPEDVALRTAVERGLRLPL</sequence>
<reference evidence="2 3" key="1">
    <citation type="submission" date="2024-08" db="EMBL/GenBank/DDBJ databases">
        <title>Genome mining of Saccharopolyspora cebuensis PGLac3 from Nigerian medicinal plant.</title>
        <authorList>
            <person name="Ezeobiora C.E."/>
            <person name="Igbokwe N.H."/>
            <person name="Amin D.H."/>
            <person name="Mendie U.E."/>
        </authorList>
    </citation>
    <scope>NUCLEOTIDE SEQUENCE [LARGE SCALE GENOMIC DNA]</scope>
    <source>
        <strain evidence="2 3">PGLac3</strain>
    </source>
</reference>
<protein>
    <submittedName>
        <fullName evidence="2">Uncharacterized protein</fullName>
    </submittedName>
</protein>
<dbReference type="RefSeq" id="WP_345364869.1">
    <property type="nucleotide sequence ID" value="NZ_BAABII010000012.1"/>
</dbReference>
<gene>
    <name evidence="2" type="ORF">AB8O55_09995</name>
</gene>
<organism evidence="2 3">
    <name type="scientific">Saccharopolyspora cebuensis</name>
    <dbReference type="NCBI Taxonomy" id="418759"/>
    <lineage>
        <taxon>Bacteria</taxon>
        <taxon>Bacillati</taxon>
        <taxon>Actinomycetota</taxon>
        <taxon>Actinomycetes</taxon>
        <taxon>Pseudonocardiales</taxon>
        <taxon>Pseudonocardiaceae</taxon>
        <taxon>Saccharopolyspora</taxon>
    </lineage>
</organism>
<dbReference type="EMBL" id="JBGEHV010000014">
    <property type="protein sequence ID" value="MEY8039727.1"/>
    <property type="molecule type" value="Genomic_DNA"/>
</dbReference>
<evidence type="ECO:0000256" key="1">
    <source>
        <dbReference type="SAM" id="Phobius"/>
    </source>
</evidence>
<accession>A0ABV4CI99</accession>
<keyword evidence="1" id="KW-0472">Membrane</keyword>
<dbReference type="Proteomes" id="UP001564626">
    <property type="component" value="Unassembled WGS sequence"/>
</dbReference>
<comment type="caution">
    <text evidence="2">The sequence shown here is derived from an EMBL/GenBank/DDBJ whole genome shotgun (WGS) entry which is preliminary data.</text>
</comment>
<keyword evidence="1" id="KW-1133">Transmembrane helix</keyword>
<evidence type="ECO:0000313" key="3">
    <source>
        <dbReference type="Proteomes" id="UP001564626"/>
    </source>
</evidence>